<organism evidence="1 3">
    <name type="scientific">Eragrostis curvula</name>
    <name type="common">weeping love grass</name>
    <dbReference type="NCBI Taxonomy" id="38414"/>
    <lineage>
        <taxon>Eukaryota</taxon>
        <taxon>Viridiplantae</taxon>
        <taxon>Streptophyta</taxon>
        <taxon>Embryophyta</taxon>
        <taxon>Tracheophyta</taxon>
        <taxon>Spermatophyta</taxon>
        <taxon>Magnoliopsida</taxon>
        <taxon>Liliopsida</taxon>
        <taxon>Poales</taxon>
        <taxon>Poaceae</taxon>
        <taxon>PACMAD clade</taxon>
        <taxon>Chloridoideae</taxon>
        <taxon>Eragrostideae</taxon>
        <taxon>Eragrostidinae</taxon>
        <taxon>Eragrostis</taxon>
    </lineage>
</organism>
<proteinExistence type="predicted"/>
<dbReference type="AlphaFoldDB" id="A0A5J9SNC7"/>
<dbReference type="Proteomes" id="UP000324897">
    <property type="component" value="Unassembled WGS sequence"/>
</dbReference>
<evidence type="ECO:0000313" key="1">
    <source>
        <dbReference type="EMBL" id="TVU00483.1"/>
    </source>
</evidence>
<name>A0A5J9SNC7_9POAL</name>
<dbReference type="EMBL" id="RWGY01000026">
    <property type="protein sequence ID" value="TVU21322.1"/>
    <property type="molecule type" value="Genomic_DNA"/>
</dbReference>
<dbReference type="OrthoDB" id="692041at2759"/>
<evidence type="ECO:0000313" key="2">
    <source>
        <dbReference type="EMBL" id="TVU21322.1"/>
    </source>
</evidence>
<protein>
    <submittedName>
        <fullName evidence="1">Uncharacterized protein</fullName>
    </submittedName>
</protein>
<comment type="caution">
    <text evidence="1">The sequence shown here is derived from an EMBL/GenBank/DDBJ whole genome shotgun (WGS) entry which is preliminary data.</text>
</comment>
<gene>
    <name evidence="2" type="ORF">EJB05_30950</name>
    <name evidence="1" type="ORF">EJB05_54082</name>
</gene>
<accession>A0A5J9SNC7</accession>
<dbReference type="Gramene" id="TVU21322">
    <property type="protein sequence ID" value="TVU21322"/>
    <property type="gene ID" value="EJB05_30950"/>
</dbReference>
<feature type="non-terminal residue" evidence="1">
    <location>
        <position position="1"/>
    </location>
</feature>
<reference evidence="1 3" key="1">
    <citation type="journal article" date="2019" name="Sci. Rep.">
        <title>A high-quality genome of Eragrostis curvula grass provides insights into Poaceae evolution and supports new strategies to enhance forage quality.</title>
        <authorList>
            <person name="Carballo J."/>
            <person name="Santos B.A.C.M."/>
            <person name="Zappacosta D."/>
            <person name="Garbus I."/>
            <person name="Selva J.P."/>
            <person name="Gallo C.A."/>
            <person name="Diaz A."/>
            <person name="Albertini E."/>
            <person name="Caccamo M."/>
            <person name="Echenique V."/>
        </authorList>
    </citation>
    <scope>NUCLEOTIDE SEQUENCE [LARGE SCALE GENOMIC DNA]</scope>
    <source>
        <strain evidence="3">cv. Victoria</strain>
        <tissue evidence="1">Leaf</tissue>
    </source>
</reference>
<sequence>MNPSSSTNVPFQELQRCDGDGCISPVETWPLHHVHRSRGERGRLCSSCLLLSHRSTYCCFCLLLIPDALPGVRYGGDGDLHVAAPSPTTACQSVISDRVLAMP</sequence>
<dbReference type="PANTHER" id="PTHR34451">
    <property type="entry name" value="PHD FINGER FAMILY PROTEIN"/>
    <property type="match status" value="1"/>
</dbReference>
<dbReference type="PANTHER" id="PTHR34451:SF18">
    <property type="entry name" value="OS01G0292300 PROTEIN"/>
    <property type="match status" value="1"/>
</dbReference>
<evidence type="ECO:0000313" key="3">
    <source>
        <dbReference type="Proteomes" id="UP000324897"/>
    </source>
</evidence>
<dbReference type="Gramene" id="TVU00483">
    <property type="protein sequence ID" value="TVU00483"/>
    <property type="gene ID" value="EJB05_54082"/>
</dbReference>
<dbReference type="EMBL" id="RWGY01000580">
    <property type="protein sequence ID" value="TVU00483.1"/>
    <property type="molecule type" value="Genomic_DNA"/>
</dbReference>
<keyword evidence="3" id="KW-1185">Reference proteome</keyword>